<reference evidence="3 4" key="1">
    <citation type="submission" date="2022-01" db="EMBL/GenBank/DDBJ databases">
        <title>A chromosomal length assembly of Cordylochernes scorpioides.</title>
        <authorList>
            <person name="Zeh D."/>
            <person name="Zeh J."/>
        </authorList>
    </citation>
    <scope>NUCLEOTIDE SEQUENCE [LARGE SCALE GENOMIC DNA]</scope>
    <source>
        <strain evidence="3">IN4F17</strain>
        <tissue evidence="3">Whole Body</tissue>
    </source>
</reference>
<evidence type="ECO:0000313" key="4">
    <source>
        <dbReference type="Proteomes" id="UP001235939"/>
    </source>
</evidence>
<name>A0ABY6LA48_9ARAC</name>
<organism evidence="3 4">
    <name type="scientific">Cordylochernes scorpioides</name>
    <dbReference type="NCBI Taxonomy" id="51811"/>
    <lineage>
        <taxon>Eukaryota</taxon>
        <taxon>Metazoa</taxon>
        <taxon>Ecdysozoa</taxon>
        <taxon>Arthropoda</taxon>
        <taxon>Chelicerata</taxon>
        <taxon>Arachnida</taxon>
        <taxon>Pseudoscorpiones</taxon>
        <taxon>Cheliferoidea</taxon>
        <taxon>Chernetidae</taxon>
        <taxon>Cordylochernes</taxon>
    </lineage>
</organism>
<dbReference type="EMBL" id="CP092877">
    <property type="protein sequence ID" value="UYV78021.1"/>
    <property type="molecule type" value="Genomic_DNA"/>
</dbReference>
<dbReference type="PROSITE" id="PS00639">
    <property type="entry name" value="THIOL_PROTEASE_HIS"/>
    <property type="match status" value="1"/>
</dbReference>
<dbReference type="Proteomes" id="UP001235939">
    <property type="component" value="Chromosome 15"/>
</dbReference>
<dbReference type="InterPro" id="IPR038765">
    <property type="entry name" value="Papain-like_cys_pep_sf"/>
</dbReference>
<protein>
    <submittedName>
        <fullName evidence="3">CTSB</fullName>
    </submittedName>
</protein>
<dbReference type="PANTHER" id="PTHR12411">
    <property type="entry name" value="CYSTEINE PROTEASE FAMILY C1-RELATED"/>
    <property type="match status" value="1"/>
</dbReference>
<dbReference type="InterPro" id="IPR013128">
    <property type="entry name" value="Peptidase_C1A"/>
</dbReference>
<comment type="similarity">
    <text evidence="1">Belongs to the peptidase C1 family.</text>
</comment>
<dbReference type="SUPFAM" id="SSF54001">
    <property type="entry name" value="Cysteine proteinases"/>
    <property type="match status" value="1"/>
</dbReference>
<dbReference type="InterPro" id="IPR025660">
    <property type="entry name" value="Pept_his_AS"/>
</dbReference>
<sequence length="561" mass="62250">MAHPTAEPAVRWTPTVHVPYSIPWAELRRNCFSGHDADVALRLALHALLHPDHPASRRSICAACRSSDGSLAHRYWSCRAVRPLLREVFASCEVPLDLQVWLFGVDPHPEAMKLTSVAKATILVLRWVTPATSSTCPLCGKELSQSTGGGVFPAVVVLLLLAAVGLAFPTGPEEHLWEAADYDIDFEQRTCSSSGLGHQHGDMQLLEHDPDIQLPREFDARKHWPECESIGHVWDQALCGSCWAWWARDDGAVQAMASAAVITDRTCIASGGKFHQPLSPDDLTTCCKKCGGGCNGGSPALSLLYWINEGLVTGGDYGSHSGCRSYEIVPLGEGSPALLTPTCKKHCDTGYNKTYEEDLHYGKRAYRIRPNDELQMRLEMLKNGPLIVGMEVTSQLQRYKSATTSKCHSLKLHLGCTVPPLSNLDYIYNKRCGRDVKFVCEGIFHHRGPKRILGWHAVKLIGWGEENGVPYWLGVNSWGTTHWGEKESDPHQHLCELPQPTLNVCSAGLFRIKRGYNELEIENFVFAGLSEDRKYLNADVTRCLNELFSQVQFLPNSSHPH</sequence>
<evidence type="ECO:0000313" key="3">
    <source>
        <dbReference type="EMBL" id="UYV78021.1"/>
    </source>
</evidence>
<feature type="domain" description="Peptidase C1A papain C-terminal" evidence="2">
    <location>
        <begin position="214"/>
        <end position="529"/>
    </location>
</feature>
<accession>A0ABY6LA48</accession>
<gene>
    <name evidence="3" type="ORF">LAZ67_15003217</name>
</gene>
<keyword evidence="4" id="KW-1185">Reference proteome</keyword>
<dbReference type="InterPro" id="IPR000668">
    <property type="entry name" value="Peptidase_C1A_C"/>
</dbReference>
<dbReference type="Pfam" id="PF00112">
    <property type="entry name" value="Peptidase_C1"/>
    <property type="match status" value="2"/>
</dbReference>
<evidence type="ECO:0000256" key="1">
    <source>
        <dbReference type="ARBA" id="ARBA00008455"/>
    </source>
</evidence>
<dbReference type="Gene3D" id="3.90.70.10">
    <property type="entry name" value="Cysteine proteinases"/>
    <property type="match status" value="1"/>
</dbReference>
<evidence type="ECO:0000259" key="2">
    <source>
        <dbReference type="SMART" id="SM00645"/>
    </source>
</evidence>
<dbReference type="SMART" id="SM00645">
    <property type="entry name" value="Pept_C1"/>
    <property type="match status" value="1"/>
</dbReference>
<proteinExistence type="inferred from homology"/>